<evidence type="ECO:0000256" key="1">
    <source>
        <dbReference type="SAM" id="MobiDB-lite"/>
    </source>
</evidence>
<evidence type="ECO:0000313" key="3">
    <source>
        <dbReference type="Proteomes" id="UP000230292"/>
    </source>
</evidence>
<dbReference type="AlphaFoldDB" id="A0A2M7H368"/>
<name>A0A2M7H368_9BACT</name>
<accession>A0A2M7H368</accession>
<comment type="caution">
    <text evidence="2">The sequence shown here is derived from an EMBL/GenBank/DDBJ whole genome shotgun (WGS) entry which is preliminary data.</text>
</comment>
<protein>
    <submittedName>
        <fullName evidence="2">Uncharacterized protein</fullName>
    </submittedName>
</protein>
<gene>
    <name evidence="2" type="ORF">COW24_03920</name>
</gene>
<dbReference type="Proteomes" id="UP000230292">
    <property type="component" value="Unassembled WGS sequence"/>
</dbReference>
<proteinExistence type="predicted"/>
<organism evidence="2 3">
    <name type="scientific">Candidatus Kerfeldbacteria bacterium CG15_BIG_FIL_POST_REV_8_21_14_020_45_12</name>
    <dbReference type="NCBI Taxonomy" id="2014247"/>
    <lineage>
        <taxon>Bacteria</taxon>
        <taxon>Candidatus Kerfeldiibacteriota</taxon>
    </lineage>
</organism>
<feature type="region of interest" description="Disordered" evidence="1">
    <location>
        <begin position="98"/>
        <end position="123"/>
    </location>
</feature>
<evidence type="ECO:0000313" key="2">
    <source>
        <dbReference type="EMBL" id="PIW36682.1"/>
    </source>
</evidence>
<sequence>MDPQAVGGVDLVHTVHVLIDGCTAADRVVLGRSAPGLGRETVGAVRGARQVTPGLGGPLVVARRRGRTTTDDGGAAGTDLDVAVAGADADTHRHGLGLGGTSGSQHGNQGQQHQGGLGHGILHHSRQKLPPRFTCISSYANAQ</sequence>
<reference evidence="2 3" key="1">
    <citation type="submission" date="2017-09" db="EMBL/GenBank/DDBJ databases">
        <title>Depth-based differentiation of microbial function through sediment-hosted aquifers and enrichment of novel symbionts in the deep terrestrial subsurface.</title>
        <authorList>
            <person name="Probst A.J."/>
            <person name="Ladd B."/>
            <person name="Jarett J.K."/>
            <person name="Geller-Mcgrath D.E."/>
            <person name="Sieber C.M."/>
            <person name="Emerson J.B."/>
            <person name="Anantharaman K."/>
            <person name="Thomas B.C."/>
            <person name="Malmstrom R."/>
            <person name="Stieglmeier M."/>
            <person name="Klingl A."/>
            <person name="Woyke T."/>
            <person name="Ryan C.M."/>
            <person name="Banfield J.F."/>
        </authorList>
    </citation>
    <scope>NUCLEOTIDE SEQUENCE [LARGE SCALE GENOMIC DNA]</scope>
    <source>
        <strain evidence="2">CG15_BIG_FIL_POST_REV_8_21_14_020_45_12</strain>
    </source>
</reference>
<dbReference type="EMBL" id="PFGC01000042">
    <property type="protein sequence ID" value="PIW36682.1"/>
    <property type="molecule type" value="Genomic_DNA"/>
</dbReference>
<feature type="compositionally biased region" description="Low complexity" evidence="1">
    <location>
        <begin position="103"/>
        <end position="112"/>
    </location>
</feature>